<evidence type="ECO:0000313" key="3">
    <source>
        <dbReference type="EMBL" id="GAA2513946.1"/>
    </source>
</evidence>
<dbReference type="EMBL" id="BAAASR010000035">
    <property type="protein sequence ID" value="GAA2513946.1"/>
    <property type="molecule type" value="Genomic_DNA"/>
</dbReference>
<accession>A0ABP6AF66</accession>
<keyword evidence="4" id="KW-1185">Reference proteome</keyword>
<evidence type="ECO:0000256" key="1">
    <source>
        <dbReference type="SAM" id="MobiDB-lite"/>
    </source>
</evidence>
<comment type="caution">
    <text evidence="3">The sequence shown here is derived from an EMBL/GenBank/DDBJ whole genome shotgun (WGS) entry which is preliminary data.</text>
</comment>
<dbReference type="SUPFAM" id="SSF51412">
    <property type="entry name" value="Inosine monophosphate dehydrogenase (IMPDH)"/>
    <property type="match status" value="1"/>
</dbReference>
<dbReference type="Gene3D" id="3.20.20.70">
    <property type="entry name" value="Aldolase class I"/>
    <property type="match status" value="2"/>
</dbReference>
<dbReference type="PANTHER" id="PTHR32332:SF20">
    <property type="entry name" value="2-NITROPROPANE DIOXYGENASE-LIKE PROTEIN"/>
    <property type="match status" value="1"/>
</dbReference>
<sequence>MTSVPSSLPRALPDQRSGDPDFSPTGAELAAHSPRSPIQVVRRDADGARGVLLPASTGGPAPRAEAGWSPEGLLPGIYPEWLGDPSFRAAHGLRFPYVVGEMANGIATTTMVAAAARTGMLGVFGAAGLAPDQVRRAVTELRRQLGTGPGWAVNLIHSPGERGMENAVADILLAQGVRTVSVSAFMELTPAVVRLALTGVRRLPDGSVHRPVRVMAKVSRPETARAFMSPAPPELVRALVRDGLLGREEALLADRLPVAEDITAEADSGGHTDNRPLPALLPRLFALRDEIAGRHGYPVRVGAAGGLGTPQALAAAFAAGAAYVVTGSVNQTATEAGVCEEAREMLAGADLADTVMAPSADMFELGVKVQVLGRGTMFAHRAHFLYRLYERYQSLDDLPEAPRRRLEREVLRASVDEVWRETERFWAARDPREVERAEADPRHRMALLFRWYLGQSSRWAITGDGQRRTDFQLWCGPAMGAFNHWVAGSFLADTRARSVAQIGLNLLEGATVVTRAQQLRAAGLPVPASAFAFTPRPLA</sequence>
<evidence type="ECO:0000259" key="2">
    <source>
        <dbReference type="Pfam" id="PF21607"/>
    </source>
</evidence>
<feature type="domain" description="[Acyl-carrier-protein] S-malonyltransferase-like inserted helical" evidence="2">
    <location>
        <begin position="392"/>
        <end position="471"/>
    </location>
</feature>
<proteinExistence type="predicted"/>
<dbReference type="PANTHER" id="PTHR32332">
    <property type="entry name" value="2-NITROPROPANE DIOXYGENASE"/>
    <property type="match status" value="1"/>
</dbReference>
<dbReference type="InterPro" id="IPR049489">
    <property type="entry name" value="FabD-like_helical_ins"/>
</dbReference>
<protein>
    <submittedName>
        <fullName evidence="3">PfaD family polyunsaturated fatty acid/polyketide biosynthesis protein</fullName>
    </submittedName>
</protein>
<dbReference type="Proteomes" id="UP001499942">
    <property type="component" value="Unassembled WGS sequence"/>
</dbReference>
<evidence type="ECO:0000313" key="4">
    <source>
        <dbReference type="Proteomes" id="UP001499942"/>
    </source>
</evidence>
<gene>
    <name evidence="3" type="ORF">GCM10010393_53930</name>
</gene>
<feature type="region of interest" description="Disordered" evidence="1">
    <location>
        <begin position="1"/>
        <end position="39"/>
    </location>
</feature>
<name>A0ABP6AF66_9ACTN</name>
<dbReference type="InterPro" id="IPR013785">
    <property type="entry name" value="Aldolase_TIM"/>
</dbReference>
<dbReference type="InterPro" id="IPR014179">
    <property type="entry name" value="PfaD-like_TIM-barrel"/>
</dbReference>
<reference evidence="4" key="1">
    <citation type="journal article" date="2019" name="Int. J. Syst. Evol. Microbiol.">
        <title>The Global Catalogue of Microorganisms (GCM) 10K type strain sequencing project: providing services to taxonomists for standard genome sequencing and annotation.</title>
        <authorList>
            <consortium name="The Broad Institute Genomics Platform"/>
            <consortium name="The Broad Institute Genome Sequencing Center for Infectious Disease"/>
            <person name="Wu L."/>
            <person name="Ma J."/>
        </authorList>
    </citation>
    <scope>NUCLEOTIDE SEQUENCE [LARGE SCALE GENOMIC DNA]</scope>
    <source>
        <strain evidence="4">JCM 5062</strain>
    </source>
</reference>
<dbReference type="RefSeq" id="WP_344365956.1">
    <property type="nucleotide sequence ID" value="NZ_BAAASR010000035.1"/>
</dbReference>
<dbReference type="Pfam" id="PF03060">
    <property type="entry name" value="NMO"/>
    <property type="match status" value="1"/>
</dbReference>
<organism evidence="3 4">
    <name type="scientific">Streptomyces gobitricini</name>
    <dbReference type="NCBI Taxonomy" id="68211"/>
    <lineage>
        <taxon>Bacteria</taxon>
        <taxon>Bacillati</taxon>
        <taxon>Actinomycetota</taxon>
        <taxon>Actinomycetes</taxon>
        <taxon>Kitasatosporales</taxon>
        <taxon>Streptomycetaceae</taxon>
        <taxon>Streptomyces</taxon>
    </lineage>
</organism>
<dbReference type="NCBIfam" id="TIGR02814">
    <property type="entry name" value="pfaD_fam"/>
    <property type="match status" value="1"/>
</dbReference>
<dbReference type="Pfam" id="PF21607">
    <property type="entry name" value="FabD_helical_ins"/>
    <property type="match status" value="1"/>
</dbReference>